<feature type="compositionally biased region" description="Polar residues" evidence="1">
    <location>
        <begin position="201"/>
        <end position="218"/>
    </location>
</feature>
<feature type="compositionally biased region" description="Polar residues" evidence="1">
    <location>
        <begin position="91"/>
        <end position="105"/>
    </location>
</feature>
<gene>
    <name evidence="2" type="ORF">PHSY_001417</name>
</gene>
<feature type="region of interest" description="Disordered" evidence="1">
    <location>
        <begin position="67"/>
        <end position="110"/>
    </location>
</feature>
<keyword evidence="3" id="KW-1185">Reference proteome</keyword>
<protein>
    <submittedName>
        <fullName evidence="2">Uncharacterized protein</fullName>
    </submittedName>
</protein>
<feature type="compositionally biased region" description="Polar residues" evidence="1">
    <location>
        <begin position="165"/>
        <end position="180"/>
    </location>
</feature>
<proteinExistence type="predicted"/>
<evidence type="ECO:0000313" key="2">
    <source>
        <dbReference type="EMBL" id="GAC93851.1"/>
    </source>
</evidence>
<organism evidence="2 3">
    <name type="scientific">Pseudozyma hubeiensis (strain SY62)</name>
    <name type="common">Yeast</name>
    <dbReference type="NCBI Taxonomy" id="1305764"/>
    <lineage>
        <taxon>Eukaryota</taxon>
        <taxon>Fungi</taxon>
        <taxon>Dikarya</taxon>
        <taxon>Basidiomycota</taxon>
        <taxon>Ustilaginomycotina</taxon>
        <taxon>Ustilaginomycetes</taxon>
        <taxon>Ustilaginales</taxon>
        <taxon>Ustilaginaceae</taxon>
        <taxon>Pseudozyma</taxon>
    </lineage>
</organism>
<accession>R9NYT7</accession>
<sequence>MSIGPIGSSEPLGSPASSSSSAVPFEPYQSAAFQPMRTRMQSLSTASRHASATAFDARLTLSAAERFRRQGSTTPSPPISESSSRVYTSSRPETPLSQASDSSAGSCADVDHPSTRYATVSPTFSHLATPMRPSLASKRLLSDGDVIPPRPIKKSRLAARRRSLHTPSSALSGSIVTSWRSAREQSRRRQMVQRDAKRQTAAASTGNGSLSSTSASTQPLRTQFELLPELRLLSATRTAPIAWSPLADSTAFEPHMVESHDELAGERAPERLRFWPIVDRQLDHTSARMLSLSNPEMDAHQPMAPMLQAIFEAHHPVSPKSSLPLPRCDMLVFPAYTQPIGSSDEDLSPATPDAPIQRGTCPSPRCVSRWARHVVATESQRQASIALTPSATLSAVVDFTRGQAGDRKHGRQAFETTRSPPRNAHGQLIYSPPSPHRDAAHCARPDLAAHAPLRIAPRRHAGAAAAASVVDHRSKDYFGRWETYVCNYGKESTF</sequence>
<feature type="compositionally biased region" description="Basic and acidic residues" evidence="1">
    <location>
        <begin position="181"/>
        <end position="198"/>
    </location>
</feature>
<feature type="compositionally biased region" description="Low complexity" evidence="1">
    <location>
        <begin position="7"/>
        <end position="22"/>
    </location>
</feature>
<dbReference type="RefSeq" id="XP_012187438.1">
    <property type="nucleotide sequence ID" value="XM_012332048.1"/>
</dbReference>
<dbReference type="AlphaFoldDB" id="R9NYT7"/>
<feature type="compositionally biased region" description="Low complexity" evidence="1">
    <location>
        <begin position="79"/>
        <end position="90"/>
    </location>
</feature>
<feature type="region of interest" description="Disordered" evidence="1">
    <location>
        <begin position="403"/>
        <end position="437"/>
    </location>
</feature>
<feature type="compositionally biased region" description="Basic residues" evidence="1">
    <location>
        <begin position="151"/>
        <end position="164"/>
    </location>
</feature>
<feature type="region of interest" description="Disordered" evidence="1">
    <location>
        <begin position="1"/>
        <end position="24"/>
    </location>
</feature>
<evidence type="ECO:0000313" key="3">
    <source>
        <dbReference type="Proteomes" id="UP000014071"/>
    </source>
</evidence>
<dbReference type="Proteomes" id="UP000014071">
    <property type="component" value="Unassembled WGS sequence"/>
</dbReference>
<reference evidence="3" key="1">
    <citation type="journal article" date="2013" name="Genome Announc.">
        <title>Draft genome sequence of the basidiomycetous yeast-like fungus Pseudozyma hubeiensis SY62, which produces an abundant amount of the biosurfactant mannosylerythritol lipids.</title>
        <authorList>
            <person name="Konishi M."/>
            <person name="Hatada Y."/>
            <person name="Horiuchi J."/>
        </authorList>
    </citation>
    <scope>NUCLEOTIDE SEQUENCE [LARGE SCALE GENOMIC DNA]</scope>
    <source>
        <strain evidence="3">SY62</strain>
    </source>
</reference>
<dbReference type="GeneID" id="24106717"/>
<dbReference type="OrthoDB" id="2553927at2759"/>
<name>R9NYT7_PSEHS</name>
<dbReference type="HOGENOM" id="CLU_555640_0_0_1"/>
<dbReference type="EMBL" id="DF238778">
    <property type="protein sequence ID" value="GAC93851.1"/>
    <property type="molecule type" value="Genomic_DNA"/>
</dbReference>
<feature type="region of interest" description="Disordered" evidence="1">
    <location>
        <begin position="140"/>
        <end position="218"/>
    </location>
</feature>
<evidence type="ECO:0000256" key="1">
    <source>
        <dbReference type="SAM" id="MobiDB-lite"/>
    </source>
</evidence>
<dbReference type="eggNOG" id="ENOG502R2T6">
    <property type="taxonomic scope" value="Eukaryota"/>
</dbReference>